<proteinExistence type="predicted"/>
<keyword evidence="1" id="KW-0812">Transmembrane</keyword>
<accession>A0A139KNX1</accession>
<dbReference type="AlphaFoldDB" id="A0A139KNX1"/>
<feature type="transmembrane region" description="Helical" evidence="1">
    <location>
        <begin position="55"/>
        <end position="78"/>
    </location>
</feature>
<comment type="caution">
    <text evidence="2">The sequence shown here is derived from an EMBL/GenBank/DDBJ whole genome shotgun (WGS) entry which is preliminary data.</text>
</comment>
<name>A0A139KNX1_9BACE</name>
<keyword evidence="1" id="KW-0472">Membrane</keyword>
<evidence type="ECO:0000256" key="1">
    <source>
        <dbReference type="SAM" id="Phobius"/>
    </source>
</evidence>
<dbReference type="PATRIC" id="fig|329854.7.peg.5259"/>
<feature type="transmembrane region" description="Helical" evidence="1">
    <location>
        <begin position="12"/>
        <end position="30"/>
    </location>
</feature>
<evidence type="ECO:0000313" key="2">
    <source>
        <dbReference type="EMBL" id="KXT40889.1"/>
    </source>
</evidence>
<dbReference type="Proteomes" id="UP000070319">
    <property type="component" value="Unassembled WGS sequence"/>
</dbReference>
<feature type="transmembrane region" description="Helical" evidence="1">
    <location>
        <begin position="90"/>
        <end position="110"/>
    </location>
</feature>
<sequence>MAKLSYRVSYYVLYVLFAAILVVLGIFYFGGDAQGDAVLPGVDPEMWQPAQTESLLYLMYGLFALAVVAMVAAFILQFGSALKDNPVKALKSLVGVILLVIVMIIAWSMGNGEPMVIPGYSGTENVPFWLKLTDMFLYTIYFLLGATVLAMLFSSVKKKLS</sequence>
<reference evidence="2 3" key="1">
    <citation type="submission" date="2016-02" db="EMBL/GenBank/DDBJ databases">
        <authorList>
            <person name="Wen L."/>
            <person name="He K."/>
            <person name="Yang H."/>
        </authorList>
    </citation>
    <scope>NUCLEOTIDE SEQUENCE [LARGE SCALE GENOMIC DNA]</scope>
    <source>
        <strain evidence="2 3">KLE1704</strain>
    </source>
</reference>
<organism evidence="2">
    <name type="scientific">Bacteroides intestinalis</name>
    <dbReference type="NCBI Taxonomy" id="329854"/>
    <lineage>
        <taxon>Bacteria</taxon>
        <taxon>Pseudomonadati</taxon>
        <taxon>Bacteroidota</taxon>
        <taxon>Bacteroidia</taxon>
        <taxon>Bacteroidales</taxon>
        <taxon>Bacteroidaceae</taxon>
        <taxon>Bacteroides</taxon>
    </lineage>
</organism>
<dbReference type="EMBL" id="LTDF01000176">
    <property type="protein sequence ID" value="KXT40889.1"/>
    <property type="molecule type" value="Genomic_DNA"/>
</dbReference>
<evidence type="ECO:0000313" key="3">
    <source>
        <dbReference type="Proteomes" id="UP000070319"/>
    </source>
</evidence>
<protein>
    <submittedName>
        <fullName evidence="2">Uncharacterized protein</fullName>
    </submittedName>
</protein>
<gene>
    <name evidence="2" type="ORF">HMPREF2531_05189</name>
</gene>
<keyword evidence="1" id="KW-1133">Transmembrane helix</keyword>
<dbReference type="RefSeq" id="WP_007210398.1">
    <property type="nucleotide sequence ID" value="NZ_KQ968741.1"/>
</dbReference>
<feature type="transmembrane region" description="Helical" evidence="1">
    <location>
        <begin position="135"/>
        <end position="156"/>
    </location>
</feature>